<organism evidence="1 2">
    <name type="scientific">Stephania cephalantha</name>
    <dbReference type="NCBI Taxonomy" id="152367"/>
    <lineage>
        <taxon>Eukaryota</taxon>
        <taxon>Viridiplantae</taxon>
        <taxon>Streptophyta</taxon>
        <taxon>Embryophyta</taxon>
        <taxon>Tracheophyta</taxon>
        <taxon>Spermatophyta</taxon>
        <taxon>Magnoliopsida</taxon>
        <taxon>Ranunculales</taxon>
        <taxon>Menispermaceae</taxon>
        <taxon>Menispermoideae</taxon>
        <taxon>Cissampelideae</taxon>
        <taxon>Stephania</taxon>
    </lineage>
</organism>
<comment type="caution">
    <text evidence="1">The sequence shown here is derived from an EMBL/GenBank/DDBJ whole genome shotgun (WGS) entry which is preliminary data.</text>
</comment>
<dbReference type="Proteomes" id="UP001419268">
    <property type="component" value="Unassembled WGS sequence"/>
</dbReference>
<accession>A0AAP0LDT0</accession>
<proteinExistence type="predicted"/>
<reference evidence="1 2" key="1">
    <citation type="submission" date="2024-01" db="EMBL/GenBank/DDBJ databases">
        <title>Genome assemblies of Stephania.</title>
        <authorList>
            <person name="Yang L."/>
        </authorList>
    </citation>
    <scope>NUCLEOTIDE SEQUENCE [LARGE SCALE GENOMIC DNA]</scope>
    <source>
        <strain evidence="1">JXDWG</strain>
        <tissue evidence="1">Leaf</tissue>
    </source>
</reference>
<evidence type="ECO:0000313" key="1">
    <source>
        <dbReference type="EMBL" id="KAK9167790.1"/>
    </source>
</evidence>
<keyword evidence="2" id="KW-1185">Reference proteome</keyword>
<dbReference type="AlphaFoldDB" id="A0AAP0LDT0"/>
<name>A0AAP0LDT0_9MAGN</name>
<protein>
    <submittedName>
        <fullName evidence="1">Uncharacterized protein</fullName>
    </submittedName>
</protein>
<evidence type="ECO:0000313" key="2">
    <source>
        <dbReference type="Proteomes" id="UP001419268"/>
    </source>
</evidence>
<gene>
    <name evidence="1" type="ORF">Scep_002981</name>
</gene>
<sequence length="65" mass="7499">MVEVREKDRERRGRETMTKKNTLTIIDLTWLHVARRNVEEVTGLLDKPAKEMLEGAGVGFREGQC</sequence>
<dbReference type="EMBL" id="JBBNAG010000001">
    <property type="protein sequence ID" value="KAK9167790.1"/>
    <property type="molecule type" value="Genomic_DNA"/>
</dbReference>